<keyword evidence="17" id="KW-1185">Reference proteome</keyword>
<gene>
    <name evidence="16" type="ORF">FS320_21965</name>
</gene>
<evidence type="ECO:0000256" key="8">
    <source>
        <dbReference type="ARBA" id="ARBA00022692"/>
    </source>
</evidence>
<dbReference type="InterPro" id="IPR000014">
    <property type="entry name" value="PAS"/>
</dbReference>
<dbReference type="PROSITE" id="PS50113">
    <property type="entry name" value="PAC"/>
    <property type="match status" value="3"/>
</dbReference>
<keyword evidence="11" id="KW-0418">Kinase</keyword>
<evidence type="ECO:0000259" key="15">
    <source>
        <dbReference type="PROSITE" id="PS50113"/>
    </source>
</evidence>
<dbReference type="GO" id="GO:0000166">
    <property type="term" value="F:nucleotide binding"/>
    <property type="evidence" value="ECO:0007669"/>
    <property type="project" value="UniProtKB-KW"/>
</dbReference>
<dbReference type="InterPro" id="IPR013655">
    <property type="entry name" value="PAS_fold_3"/>
</dbReference>
<keyword evidence="7" id="KW-0808">Transferase</keyword>
<dbReference type="OrthoDB" id="341208at2"/>
<keyword evidence="8" id="KW-0812">Transmembrane</keyword>
<keyword evidence="10" id="KW-0547">Nucleotide-binding</keyword>
<dbReference type="Gene3D" id="1.10.287.130">
    <property type="match status" value="1"/>
</dbReference>
<dbReference type="SMART" id="SM00086">
    <property type="entry name" value="PAC"/>
    <property type="match status" value="2"/>
</dbReference>
<dbReference type="Gene3D" id="2.10.70.100">
    <property type="match status" value="1"/>
</dbReference>
<dbReference type="PROSITE" id="PS50112">
    <property type="entry name" value="PAS"/>
    <property type="match status" value="2"/>
</dbReference>
<evidence type="ECO:0000313" key="17">
    <source>
        <dbReference type="Proteomes" id="UP000403266"/>
    </source>
</evidence>
<dbReference type="InterPro" id="IPR052162">
    <property type="entry name" value="Sensor_kinase/Photoreceptor"/>
</dbReference>
<keyword evidence="4" id="KW-1003">Cell membrane</keyword>
<evidence type="ECO:0000256" key="10">
    <source>
        <dbReference type="ARBA" id="ARBA00022741"/>
    </source>
</evidence>
<dbReference type="InterPro" id="IPR003661">
    <property type="entry name" value="HisK_dim/P_dom"/>
</dbReference>
<dbReference type="SMART" id="SM00388">
    <property type="entry name" value="HisKA"/>
    <property type="match status" value="1"/>
</dbReference>
<evidence type="ECO:0000256" key="4">
    <source>
        <dbReference type="ARBA" id="ARBA00022475"/>
    </source>
</evidence>
<accession>A0A5N7MM96</accession>
<dbReference type="Pfam" id="PF08448">
    <property type="entry name" value="PAS_4"/>
    <property type="match status" value="2"/>
</dbReference>
<dbReference type="PANTHER" id="PTHR43304:SF1">
    <property type="entry name" value="PAC DOMAIN-CONTAINING PROTEIN"/>
    <property type="match status" value="1"/>
</dbReference>
<evidence type="ECO:0000256" key="12">
    <source>
        <dbReference type="ARBA" id="ARBA00022989"/>
    </source>
</evidence>
<dbReference type="InterPro" id="IPR000700">
    <property type="entry name" value="PAS-assoc_C"/>
</dbReference>
<reference evidence="16 17" key="1">
    <citation type="journal article" date="2019" name="Syst. Appl. Microbiol.">
        <title>Microvirga tunisiensis sp. nov., a root nodule symbiotic bacterium isolated from Lupinus micranthus and L. luteus grown in Northern Tunisia.</title>
        <authorList>
            <person name="Msaddak A."/>
            <person name="Rejili M."/>
            <person name="Duran D."/>
            <person name="Mars M."/>
            <person name="Palacios J.M."/>
            <person name="Ruiz-Argueso T."/>
            <person name="Rey L."/>
            <person name="Imperial J."/>
        </authorList>
    </citation>
    <scope>NUCLEOTIDE SEQUENCE [LARGE SCALE GENOMIC DNA]</scope>
    <source>
        <strain evidence="16 17">Lmie10</strain>
    </source>
</reference>
<keyword evidence="6" id="KW-0597">Phosphoprotein</keyword>
<dbReference type="EC" id="2.7.13.3" evidence="3"/>
<feature type="domain" description="PAS" evidence="14">
    <location>
        <begin position="168"/>
        <end position="239"/>
    </location>
</feature>
<feature type="domain" description="PAC" evidence="15">
    <location>
        <begin position="115"/>
        <end position="174"/>
    </location>
</feature>
<name>A0A5N7MM96_9HYPH</name>
<keyword evidence="12" id="KW-1133">Transmembrane helix</keyword>
<dbReference type="Pfam" id="PF00512">
    <property type="entry name" value="HisKA"/>
    <property type="match status" value="1"/>
</dbReference>
<comment type="subcellular location">
    <subcellularLocation>
        <location evidence="2">Cell inner membrane</location>
        <topology evidence="2">Multi-pass membrane protein</topology>
    </subcellularLocation>
</comment>
<organism evidence="16 17">
    <name type="scientific">Microvirga tunisiensis</name>
    <dbReference type="NCBI Taxonomy" id="2108360"/>
    <lineage>
        <taxon>Bacteria</taxon>
        <taxon>Pseudomonadati</taxon>
        <taxon>Pseudomonadota</taxon>
        <taxon>Alphaproteobacteria</taxon>
        <taxon>Hyphomicrobiales</taxon>
        <taxon>Methylobacteriaceae</taxon>
        <taxon>Microvirga</taxon>
    </lineage>
</organism>
<keyword evidence="5" id="KW-0997">Cell inner membrane</keyword>
<evidence type="ECO:0000256" key="11">
    <source>
        <dbReference type="ARBA" id="ARBA00022777"/>
    </source>
</evidence>
<keyword evidence="9" id="KW-0677">Repeat</keyword>
<dbReference type="InterPro" id="IPR001610">
    <property type="entry name" value="PAC"/>
</dbReference>
<feature type="domain" description="PAC" evidence="15">
    <location>
        <begin position="243"/>
        <end position="295"/>
    </location>
</feature>
<comment type="caution">
    <text evidence="16">The sequence shown here is derived from an EMBL/GenBank/DDBJ whole genome shotgun (WGS) entry which is preliminary data.</text>
</comment>
<dbReference type="SUPFAM" id="SSF55785">
    <property type="entry name" value="PYP-like sensor domain (PAS domain)"/>
    <property type="match status" value="4"/>
</dbReference>
<evidence type="ECO:0000256" key="3">
    <source>
        <dbReference type="ARBA" id="ARBA00012438"/>
    </source>
</evidence>
<dbReference type="Gene3D" id="3.30.450.20">
    <property type="entry name" value="PAS domain"/>
    <property type="match status" value="4"/>
</dbReference>
<dbReference type="NCBIfam" id="TIGR00229">
    <property type="entry name" value="sensory_box"/>
    <property type="match status" value="3"/>
</dbReference>
<feature type="domain" description="PAC" evidence="15">
    <location>
        <begin position="487"/>
        <end position="539"/>
    </location>
</feature>
<dbReference type="InterPro" id="IPR036097">
    <property type="entry name" value="HisK_dim/P_sf"/>
</dbReference>
<evidence type="ECO:0000256" key="9">
    <source>
        <dbReference type="ARBA" id="ARBA00022737"/>
    </source>
</evidence>
<dbReference type="AlphaFoldDB" id="A0A5N7MM96"/>
<dbReference type="InterPro" id="IPR035965">
    <property type="entry name" value="PAS-like_dom_sf"/>
</dbReference>
<evidence type="ECO:0000259" key="14">
    <source>
        <dbReference type="PROSITE" id="PS50112"/>
    </source>
</evidence>
<dbReference type="EMBL" id="VOSK01000105">
    <property type="protein sequence ID" value="MPR27760.1"/>
    <property type="molecule type" value="Genomic_DNA"/>
</dbReference>
<evidence type="ECO:0000256" key="6">
    <source>
        <dbReference type="ARBA" id="ARBA00022553"/>
    </source>
</evidence>
<evidence type="ECO:0000313" key="16">
    <source>
        <dbReference type="EMBL" id="MPR27760.1"/>
    </source>
</evidence>
<dbReference type="CDD" id="cd00082">
    <property type="entry name" value="HisKA"/>
    <property type="match status" value="1"/>
</dbReference>
<evidence type="ECO:0000256" key="2">
    <source>
        <dbReference type="ARBA" id="ARBA00004429"/>
    </source>
</evidence>
<comment type="catalytic activity">
    <reaction evidence="1">
        <text>ATP + protein L-histidine = ADP + protein N-phospho-L-histidine.</text>
        <dbReference type="EC" id="2.7.13.3"/>
    </reaction>
</comment>
<dbReference type="CDD" id="cd00130">
    <property type="entry name" value="PAS"/>
    <property type="match status" value="4"/>
</dbReference>
<dbReference type="GO" id="GO:0000155">
    <property type="term" value="F:phosphorelay sensor kinase activity"/>
    <property type="evidence" value="ECO:0007669"/>
    <property type="project" value="InterPro"/>
</dbReference>
<dbReference type="SUPFAM" id="SSF47384">
    <property type="entry name" value="Homodimeric domain of signal transducing histidine kinase"/>
    <property type="match status" value="1"/>
</dbReference>
<sequence length="628" mass="70849">MLVSIGSYDTFNESQLLVFCPSAGLDHLTLEFPVNMNSPLPEMPLEPLGLDFMRCVLESSSDCIKVLDLEGGIQFISPSGMRQLEAEAAAEILGKSYPDLFVGEWRHRADAAIQAAKEGKVSRFHGFFPTLKGTPKWWGVIVIPIGAQRGQTQQLLALSSDITDRVDAEERYRLASLAMNEGIYDLDIVSDQIKLSEAARVLFGYLDQTARGTEWWTERVHPDDTETVKASFTANLQGTNSEWSHEYRFRRANGEYAEVLERAFIVRDPDGRAIRMVGAMLDQTERKKTANQIQSLLSRLSNVLESTTDSVMVLDRKGRITYLNKRADAQLARGRQLIGERILKAEPELMESDFARAVVQTMNEGRPTEIKQFYAPLGQWIEAKTYPSEEGVTLFFRDVTDQYLAQEALKESQARLKLAQEAGKIGTWDMDLTTRDQVWSESMYSLFGWDPHGPPVNYQRFLDAVHPDDRADLLARARALLAGERPYDTQFRIIRPNGEIRWLATRGEVVRCEDGRPQRMYGVNYDVTEARRISDQLAEAKQVAEHASQAKTEFLASMSHEIRTPLHGIMGSTELLLADKDLTDGQRRNAERIATAGKALLTVVNDILDFSKMEVGQVDRTHPRWAAL</sequence>
<evidence type="ECO:0000256" key="1">
    <source>
        <dbReference type="ARBA" id="ARBA00000085"/>
    </source>
</evidence>
<dbReference type="Proteomes" id="UP000403266">
    <property type="component" value="Unassembled WGS sequence"/>
</dbReference>
<dbReference type="InterPro" id="IPR013656">
    <property type="entry name" value="PAS_4"/>
</dbReference>
<proteinExistence type="predicted"/>
<dbReference type="SMART" id="SM00091">
    <property type="entry name" value="PAS"/>
    <property type="match status" value="4"/>
</dbReference>
<dbReference type="Pfam" id="PF08447">
    <property type="entry name" value="PAS_3"/>
    <property type="match status" value="2"/>
</dbReference>
<dbReference type="FunFam" id="2.10.70.100:FF:000001">
    <property type="entry name" value="Sensory transduction histidine kinase"/>
    <property type="match status" value="1"/>
</dbReference>
<feature type="domain" description="PAS" evidence="14">
    <location>
        <begin position="296"/>
        <end position="327"/>
    </location>
</feature>
<protein>
    <recommendedName>
        <fullName evidence="3">histidine kinase</fullName>
        <ecNumber evidence="3">2.7.13.3</ecNumber>
    </recommendedName>
</protein>
<evidence type="ECO:0000256" key="5">
    <source>
        <dbReference type="ARBA" id="ARBA00022519"/>
    </source>
</evidence>
<dbReference type="GO" id="GO:0005886">
    <property type="term" value="C:plasma membrane"/>
    <property type="evidence" value="ECO:0007669"/>
    <property type="project" value="UniProtKB-SubCell"/>
</dbReference>
<keyword evidence="13" id="KW-0472">Membrane</keyword>
<dbReference type="PANTHER" id="PTHR43304">
    <property type="entry name" value="PHYTOCHROME-LIKE PROTEIN CPH1"/>
    <property type="match status" value="1"/>
</dbReference>
<evidence type="ECO:0000256" key="13">
    <source>
        <dbReference type="ARBA" id="ARBA00023136"/>
    </source>
</evidence>
<evidence type="ECO:0000256" key="7">
    <source>
        <dbReference type="ARBA" id="ARBA00022679"/>
    </source>
</evidence>